<accession>E1IA13</accession>
<name>E1IA13_9CHLR</name>
<dbReference type="Proteomes" id="UP000054010">
    <property type="component" value="Unassembled WGS sequence"/>
</dbReference>
<gene>
    <name evidence="7" type="ORF">OSCT_0164</name>
</gene>
<dbReference type="InterPro" id="IPR014043">
    <property type="entry name" value="Acyl_transferase_dom"/>
</dbReference>
<evidence type="ECO:0000256" key="4">
    <source>
        <dbReference type="PIRNR" id="PIRNR000446"/>
    </source>
</evidence>
<dbReference type="SUPFAM" id="SSF52151">
    <property type="entry name" value="FabD/lysophospholipase-like"/>
    <property type="match status" value="1"/>
</dbReference>
<dbReference type="Gene3D" id="3.30.70.250">
    <property type="entry name" value="Malonyl-CoA ACP transacylase, ACP-binding"/>
    <property type="match status" value="1"/>
</dbReference>
<dbReference type="GO" id="GO:0005829">
    <property type="term" value="C:cytosol"/>
    <property type="evidence" value="ECO:0007669"/>
    <property type="project" value="TreeGrafter"/>
</dbReference>
<comment type="catalytic activity">
    <reaction evidence="3 4">
        <text>holo-[ACP] + malonyl-CoA = malonyl-[ACP] + CoA</text>
        <dbReference type="Rhea" id="RHEA:41792"/>
        <dbReference type="Rhea" id="RHEA-COMP:9623"/>
        <dbReference type="Rhea" id="RHEA-COMP:9685"/>
        <dbReference type="ChEBI" id="CHEBI:57287"/>
        <dbReference type="ChEBI" id="CHEBI:57384"/>
        <dbReference type="ChEBI" id="CHEBI:64479"/>
        <dbReference type="ChEBI" id="CHEBI:78449"/>
        <dbReference type="EC" id="2.3.1.39"/>
    </reaction>
</comment>
<dbReference type="PANTHER" id="PTHR42681:SF1">
    <property type="entry name" value="MALONYL-COA-ACYL CARRIER PROTEIN TRANSACYLASE, MITOCHONDRIAL"/>
    <property type="match status" value="1"/>
</dbReference>
<dbReference type="EMBL" id="ADVR01000003">
    <property type="protein sequence ID" value="EFO82015.1"/>
    <property type="molecule type" value="Genomic_DNA"/>
</dbReference>
<evidence type="ECO:0000313" key="8">
    <source>
        <dbReference type="Proteomes" id="UP000054010"/>
    </source>
</evidence>
<feature type="active site" evidence="5">
    <location>
        <position position="221"/>
    </location>
</feature>
<dbReference type="Gene3D" id="3.40.366.10">
    <property type="entry name" value="Malonyl-Coenzyme A Acyl Carrier Protein, domain 2"/>
    <property type="match status" value="1"/>
</dbReference>
<organism evidence="7 8">
    <name type="scientific">Oscillochloris trichoides DG-6</name>
    <dbReference type="NCBI Taxonomy" id="765420"/>
    <lineage>
        <taxon>Bacteria</taxon>
        <taxon>Bacillati</taxon>
        <taxon>Chloroflexota</taxon>
        <taxon>Chloroflexia</taxon>
        <taxon>Chloroflexales</taxon>
        <taxon>Chloroflexineae</taxon>
        <taxon>Oscillochloridaceae</taxon>
        <taxon>Oscillochloris</taxon>
    </lineage>
</organism>
<dbReference type="EC" id="2.3.1.39" evidence="4"/>
<dbReference type="InterPro" id="IPR004410">
    <property type="entry name" value="Malonyl_CoA-ACP_transAc_FabD"/>
</dbReference>
<dbReference type="PANTHER" id="PTHR42681">
    <property type="entry name" value="MALONYL-COA-ACYL CARRIER PROTEIN TRANSACYLASE, MITOCHONDRIAL"/>
    <property type="match status" value="1"/>
</dbReference>
<dbReference type="NCBIfam" id="TIGR00128">
    <property type="entry name" value="fabD"/>
    <property type="match status" value="1"/>
</dbReference>
<dbReference type="GO" id="GO:0006633">
    <property type="term" value="P:fatty acid biosynthetic process"/>
    <property type="evidence" value="ECO:0007669"/>
    <property type="project" value="TreeGrafter"/>
</dbReference>
<evidence type="ECO:0000259" key="6">
    <source>
        <dbReference type="SMART" id="SM00827"/>
    </source>
</evidence>
<dbReference type="InterPro" id="IPR024925">
    <property type="entry name" value="Malonyl_CoA-ACP_transAc"/>
</dbReference>
<dbReference type="InterPro" id="IPR050858">
    <property type="entry name" value="Mal-CoA-ACP_Trans/PKS_FabD"/>
</dbReference>
<evidence type="ECO:0000256" key="5">
    <source>
        <dbReference type="PIRSR" id="PIRSR000446-1"/>
    </source>
</evidence>
<dbReference type="HOGENOM" id="CLU_030558_1_1_0"/>
<dbReference type="SMART" id="SM00827">
    <property type="entry name" value="PKS_AT"/>
    <property type="match status" value="1"/>
</dbReference>
<evidence type="ECO:0000313" key="7">
    <source>
        <dbReference type="EMBL" id="EFO82015.1"/>
    </source>
</evidence>
<evidence type="ECO:0000256" key="2">
    <source>
        <dbReference type="ARBA" id="ARBA00023315"/>
    </source>
</evidence>
<dbReference type="eggNOG" id="COG0331">
    <property type="taxonomic scope" value="Bacteria"/>
</dbReference>
<dbReference type="AlphaFoldDB" id="E1IA13"/>
<dbReference type="InterPro" id="IPR016035">
    <property type="entry name" value="Acyl_Trfase/lysoPLipase"/>
</dbReference>
<dbReference type="Pfam" id="PF00698">
    <property type="entry name" value="Acyl_transf_1"/>
    <property type="match status" value="1"/>
</dbReference>
<dbReference type="STRING" id="765420.OSCT_0164"/>
<keyword evidence="2 4" id="KW-0012">Acyltransferase</keyword>
<dbReference type="SUPFAM" id="SSF55048">
    <property type="entry name" value="Probable ACP-binding domain of malonyl-CoA ACP transacylase"/>
    <property type="match status" value="1"/>
</dbReference>
<comment type="similarity">
    <text evidence="4">Belongs to the fabD family.</text>
</comment>
<feature type="active site" evidence="5">
    <location>
        <position position="112"/>
    </location>
</feature>
<protein>
    <recommendedName>
        <fullName evidence="4">Malonyl CoA-acyl carrier protein transacylase</fullName>
        <ecNumber evidence="4">2.3.1.39</ecNumber>
    </recommendedName>
</protein>
<proteinExistence type="inferred from homology"/>
<dbReference type="InterPro" id="IPR016036">
    <property type="entry name" value="Malonyl_transacylase_ACP-bd"/>
</dbReference>
<sequence length="330" mass="34537">MLPERINERATSIVKGSDMNAAWVFPGQGSQTVGMGHDLYVHSPTARAIFEQADEVLGFALSHLCFEGPETALTATENAQPALLTVSIALVRVLEEIGGAALVRPLAVAGHSLGEYSALVAGGALDFATALRLVRRRGELMAAAHEGSMAAVIGLAQPDLEQICEQVNSGDHGGTVVIANYNAPDQLVISGSAAAVAQAGQIAKEHGAKRVLGLKVSAAFHSPLMQAAAEGMAHEIAQAEVRDLEVPLIANVSAEPLRSADEVRREVVTQVTAPVRWIASTEAMLAHGCTTFVEIGPGKVLTGLVRRIAPQARLVTLSSWADVQAFVAQL</sequence>
<evidence type="ECO:0000256" key="1">
    <source>
        <dbReference type="ARBA" id="ARBA00022679"/>
    </source>
</evidence>
<comment type="caution">
    <text evidence="7">The sequence shown here is derived from an EMBL/GenBank/DDBJ whole genome shotgun (WGS) entry which is preliminary data.</text>
</comment>
<reference evidence="7 8" key="1">
    <citation type="journal article" date="2011" name="J. Bacteriol.">
        <title>Draft genome sequence of the anoxygenic filamentous phototrophic bacterium Oscillochloris trichoides subsp. DG-6.</title>
        <authorList>
            <person name="Kuznetsov B.B."/>
            <person name="Ivanovsky R.N."/>
            <person name="Keppen O.I."/>
            <person name="Sukhacheva M.V."/>
            <person name="Bumazhkin B.K."/>
            <person name="Patutina E.O."/>
            <person name="Beletsky A.V."/>
            <person name="Mardanov A.V."/>
            <person name="Baslerov R.V."/>
            <person name="Panteleeva A.N."/>
            <person name="Kolganova T.V."/>
            <person name="Ravin N.V."/>
            <person name="Skryabin K.G."/>
        </authorList>
    </citation>
    <scope>NUCLEOTIDE SEQUENCE [LARGE SCALE GENOMIC DNA]</scope>
    <source>
        <strain evidence="7 8">DG-6</strain>
    </source>
</reference>
<keyword evidence="8" id="KW-1185">Reference proteome</keyword>
<dbReference type="GO" id="GO:0004314">
    <property type="term" value="F:[acyl-carrier-protein] S-malonyltransferase activity"/>
    <property type="evidence" value="ECO:0007669"/>
    <property type="project" value="UniProtKB-EC"/>
</dbReference>
<evidence type="ECO:0000256" key="3">
    <source>
        <dbReference type="ARBA" id="ARBA00048462"/>
    </source>
</evidence>
<dbReference type="PIRSF" id="PIRSF000446">
    <property type="entry name" value="Mct"/>
    <property type="match status" value="1"/>
</dbReference>
<keyword evidence="1 4" id="KW-0808">Transferase</keyword>
<dbReference type="InterPro" id="IPR001227">
    <property type="entry name" value="Ac_transferase_dom_sf"/>
</dbReference>
<dbReference type="FunFam" id="3.30.70.250:FF:000001">
    <property type="entry name" value="Malonyl CoA-acyl carrier protein transacylase"/>
    <property type="match status" value="1"/>
</dbReference>
<feature type="domain" description="Malonyl-CoA:ACP transacylase (MAT)" evidence="6">
    <location>
        <begin position="24"/>
        <end position="322"/>
    </location>
</feature>